<dbReference type="GO" id="GO:0005634">
    <property type="term" value="C:nucleus"/>
    <property type="evidence" value="ECO:0007669"/>
    <property type="project" value="TreeGrafter"/>
</dbReference>
<feature type="compositionally biased region" description="Polar residues" evidence="5">
    <location>
        <begin position="12"/>
        <end position="22"/>
    </location>
</feature>
<proteinExistence type="inferred from homology"/>
<feature type="region of interest" description="Disordered" evidence="5">
    <location>
        <begin position="101"/>
        <end position="135"/>
    </location>
</feature>
<protein>
    <recommendedName>
        <fullName evidence="6">Ubiquitin-like protease family profile domain-containing protein</fullName>
    </recommendedName>
</protein>
<dbReference type="GeneID" id="81393951"/>
<dbReference type="InterPro" id="IPR038765">
    <property type="entry name" value="Papain-like_cys_pep_sf"/>
</dbReference>
<evidence type="ECO:0000259" key="6">
    <source>
        <dbReference type="PROSITE" id="PS50600"/>
    </source>
</evidence>
<evidence type="ECO:0000256" key="5">
    <source>
        <dbReference type="SAM" id="MobiDB-lite"/>
    </source>
</evidence>
<gene>
    <name evidence="7" type="ORF">NUU61_004201</name>
</gene>
<accession>A0A9W9FKN6</accession>
<keyword evidence="4" id="KW-0788">Thiol protease</keyword>
<evidence type="ECO:0000313" key="8">
    <source>
        <dbReference type="Proteomes" id="UP001141434"/>
    </source>
</evidence>
<dbReference type="SUPFAM" id="SSF54001">
    <property type="entry name" value="Cysteine proteinases"/>
    <property type="match status" value="1"/>
</dbReference>
<organism evidence="7 8">
    <name type="scientific">Penicillium alfredii</name>
    <dbReference type="NCBI Taxonomy" id="1506179"/>
    <lineage>
        <taxon>Eukaryota</taxon>
        <taxon>Fungi</taxon>
        <taxon>Dikarya</taxon>
        <taxon>Ascomycota</taxon>
        <taxon>Pezizomycotina</taxon>
        <taxon>Eurotiomycetes</taxon>
        <taxon>Eurotiomycetidae</taxon>
        <taxon>Eurotiales</taxon>
        <taxon>Aspergillaceae</taxon>
        <taxon>Penicillium</taxon>
    </lineage>
</organism>
<dbReference type="Pfam" id="PF02902">
    <property type="entry name" value="Peptidase_C48"/>
    <property type="match status" value="1"/>
</dbReference>
<dbReference type="PANTHER" id="PTHR12606:SF141">
    <property type="entry name" value="GH15225P-RELATED"/>
    <property type="match status" value="1"/>
</dbReference>
<dbReference type="OrthoDB" id="1939479at2759"/>
<dbReference type="GO" id="GO:0006508">
    <property type="term" value="P:proteolysis"/>
    <property type="evidence" value="ECO:0007669"/>
    <property type="project" value="UniProtKB-KW"/>
</dbReference>
<feature type="region of interest" description="Disordered" evidence="5">
    <location>
        <begin position="1"/>
        <end position="65"/>
    </location>
</feature>
<evidence type="ECO:0000256" key="1">
    <source>
        <dbReference type="ARBA" id="ARBA00005234"/>
    </source>
</evidence>
<dbReference type="GO" id="GO:0016926">
    <property type="term" value="P:protein desumoylation"/>
    <property type="evidence" value="ECO:0007669"/>
    <property type="project" value="TreeGrafter"/>
</dbReference>
<comment type="similarity">
    <text evidence="1">Belongs to the peptidase C48 family.</text>
</comment>
<reference evidence="7" key="1">
    <citation type="submission" date="2022-11" db="EMBL/GenBank/DDBJ databases">
        <authorList>
            <person name="Petersen C."/>
        </authorList>
    </citation>
    <scope>NUCLEOTIDE SEQUENCE</scope>
    <source>
        <strain evidence="7">IBT 34128</strain>
    </source>
</reference>
<feature type="domain" description="Ubiquitin-like protease family profile" evidence="6">
    <location>
        <begin position="246"/>
        <end position="416"/>
    </location>
</feature>
<evidence type="ECO:0000256" key="3">
    <source>
        <dbReference type="ARBA" id="ARBA00022801"/>
    </source>
</evidence>
<name>A0A9W9FKN6_9EURO</name>
<dbReference type="InterPro" id="IPR003653">
    <property type="entry name" value="Peptidase_C48_C"/>
</dbReference>
<reference evidence="7" key="2">
    <citation type="journal article" date="2023" name="IMA Fungus">
        <title>Comparative genomic study of the Penicillium genus elucidates a diverse pangenome and 15 lateral gene transfer events.</title>
        <authorList>
            <person name="Petersen C."/>
            <person name="Sorensen T."/>
            <person name="Nielsen M.R."/>
            <person name="Sondergaard T.E."/>
            <person name="Sorensen J.L."/>
            <person name="Fitzpatrick D.A."/>
            <person name="Frisvad J.C."/>
            <person name="Nielsen K.L."/>
        </authorList>
    </citation>
    <scope>NUCLEOTIDE SEQUENCE</scope>
    <source>
        <strain evidence="7">IBT 34128</strain>
    </source>
</reference>
<dbReference type="Proteomes" id="UP001141434">
    <property type="component" value="Unassembled WGS sequence"/>
</dbReference>
<evidence type="ECO:0000313" key="7">
    <source>
        <dbReference type="EMBL" id="KAJ5101979.1"/>
    </source>
</evidence>
<comment type="caution">
    <text evidence="7">The sequence shown here is derived from an EMBL/GenBank/DDBJ whole genome shotgun (WGS) entry which is preliminary data.</text>
</comment>
<dbReference type="PANTHER" id="PTHR12606">
    <property type="entry name" value="SENTRIN/SUMO-SPECIFIC PROTEASE"/>
    <property type="match status" value="1"/>
</dbReference>
<dbReference type="EMBL" id="JAPMSZ010000005">
    <property type="protein sequence ID" value="KAJ5101979.1"/>
    <property type="molecule type" value="Genomic_DNA"/>
</dbReference>
<evidence type="ECO:0000256" key="4">
    <source>
        <dbReference type="ARBA" id="ARBA00022807"/>
    </source>
</evidence>
<dbReference type="GO" id="GO:0016929">
    <property type="term" value="F:deSUMOylase activity"/>
    <property type="evidence" value="ECO:0007669"/>
    <property type="project" value="TreeGrafter"/>
</dbReference>
<dbReference type="PROSITE" id="PS50600">
    <property type="entry name" value="ULP_PROTEASE"/>
    <property type="match status" value="1"/>
</dbReference>
<sequence length="461" mass="51713">MGLFTWARRKSQAATATEVSPQTPSPFRDSTARQPSYDSDHEFTRSIPGAFPTSPPISPTLAPSHPEVPMDEVPMDEDFTIAGFDSMQIDTPATIPELPTDLGSHLHPRRPLHFTPTPSRTKRPPSVRSAAAARSVTERETFVDDPWNRHALAFEKLPFGRPVSAVQLFYPDKKPLPANRIASIYASEWEKRERERAVYERDLRRPTRLVPQGSPVRQLSRAWLDRVTQAMKSAHGHSVARSLSGDDLYQKDIATCIKPLAWLNDEIINAYLIILVQYLRQSTGNAGRSDRPRFHAFNSFFYSSLRDKGYQGVRRWANRAKIGGEGLLDVDTVFVPVHESSHWTLMVVRPSDRTIEYFDSLGSRGPRQVKVIKEWLRGELGTKYDDEEWTVLPSVSSPQDNGSDCGVFLLTNAKAIAIGIEPTVFGPSYTSLVRRKIVAELMNGGLHGEFDPSDPQGKILL</sequence>
<dbReference type="AlphaFoldDB" id="A0A9W9FKN6"/>
<feature type="compositionally biased region" description="Low complexity" evidence="5">
    <location>
        <begin position="126"/>
        <end position="135"/>
    </location>
</feature>
<dbReference type="Gene3D" id="3.40.395.10">
    <property type="entry name" value="Adenoviral Proteinase, Chain A"/>
    <property type="match status" value="1"/>
</dbReference>
<keyword evidence="8" id="KW-1185">Reference proteome</keyword>
<keyword evidence="2" id="KW-0645">Protease</keyword>
<keyword evidence="3" id="KW-0378">Hydrolase</keyword>
<evidence type="ECO:0000256" key="2">
    <source>
        <dbReference type="ARBA" id="ARBA00022670"/>
    </source>
</evidence>
<dbReference type="RefSeq" id="XP_056512810.1">
    <property type="nucleotide sequence ID" value="XM_056654783.1"/>
</dbReference>